<sequence length="263" mass="28795">METKSALSEAMMVAFSTAASVVPKKTSRNLSDFRDIAHLAVAVNGFVLTPRQRLLITTSYSKWHKKSKILVGDWVHKYLIENTKDLKEILMDDQNKEVVKLYSSTITDIIDMAVESLDYLDDALGPLLVSYTASGGILSGQALFDAHYWKCVCEALCQLVGKELSYSRLIKYDTIYSWRILILFISAKIASGLEIKEGSVGSRSSSNRASLKSALNRKQNSKDIDDASTSALIFPLTATSISPLAGTTTSPLASTTISKKSPI</sequence>
<reference evidence="2" key="1">
    <citation type="submission" date="2016-11" db="UniProtKB">
        <authorList>
            <consortium name="WormBaseParasite"/>
        </authorList>
    </citation>
    <scope>IDENTIFICATION</scope>
    <source>
        <strain evidence="2">KR3021</strain>
    </source>
</reference>
<name>A0AC35TNR4_9BILA</name>
<organism evidence="1 2">
    <name type="scientific">Rhabditophanes sp. KR3021</name>
    <dbReference type="NCBI Taxonomy" id="114890"/>
    <lineage>
        <taxon>Eukaryota</taxon>
        <taxon>Metazoa</taxon>
        <taxon>Ecdysozoa</taxon>
        <taxon>Nematoda</taxon>
        <taxon>Chromadorea</taxon>
        <taxon>Rhabditida</taxon>
        <taxon>Tylenchina</taxon>
        <taxon>Panagrolaimomorpha</taxon>
        <taxon>Strongyloidoidea</taxon>
        <taxon>Alloionematidae</taxon>
        <taxon>Rhabditophanes</taxon>
    </lineage>
</organism>
<protein>
    <submittedName>
        <fullName evidence="2">RUN domain-containing protein</fullName>
    </submittedName>
</protein>
<proteinExistence type="predicted"/>
<evidence type="ECO:0000313" key="2">
    <source>
        <dbReference type="WBParaSite" id="RSKR_0000274700.1"/>
    </source>
</evidence>
<evidence type="ECO:0000313" key="1">
    <source>
        <dbReference type="Proteomes" id="UP000095286"/>
    </source>
</evidence>
<dbReference type="WBParaSite" id="RSKR_0000274700.1">
    <property type="protein sequence ID" value="RSKR_0000274700.1"/>
    <property type="gene ID" value="RSKR_0000274700"/>
</dbReference>
<dbReference type="Proteomes" id="UP000095286">
    <property type="component" value="Unplaced"/>
</dbReference>
<accession>A0AC35TNR4</accession>